<keyword evidence="3" id="KW-1003">Cell membrane</keyword>
<comment type="similarity">
    <text evidence="7">Belongs to the binding-protein-dependent transport system permease family.</text>
</comment>
<dbReference type="Pfam" id="PF00528">
    <property type="entry name" value="BPD_transp_1"/>
    <property type="match status" value="1"/>
</dbReference>
<sequence length="311" mass="33168">MNLFKRYLGRKAALPAPFGAEWTAAEEGSGNTGSRKMFLRRFRKHKLAVAGVAVLGALIVCAILAPIIAPYSPTAMTDEFGAAPSWKHLLGTDPVGRDQLSRLIYGARVSLSVGIGSMLIASVIGTVLGLVSGYFGRWVDNVIMRVTDMFMSFPYIMLILVVASIVGPGLTNIILILGFLGWPAVARLVRGSVLAVKQTDYVKASVALGYRTPRILFRHVLPNTVAPILIFATSGVAGAILDEAALSFLGLGVQPPDASWGNMLASAQTLTVLTSQPWLWVPPGVLMIAGVLSINFIGDALRDALDPRNNK</sequence>
<dbReference type="AlphaFoldDB" id="A0A841TGG5"/>
<dbReference type="SUPFAM" id="SSF161098">
    <property type="entry name" value="MetI-like"/>
    <property type="match status" value="1"/>
</dbReference>
<keyword evidence="6 7" id="KW-0472">Membrane</keyword>
<feature type="transmembrane region" description="Helical" evidence="7">
    <location>
        <begin position="220"/>
        <end position="241"/>
    </location>
</feature>
<dbReference type="GO" id="GO:0005886">
    <property type="term" value="C:plasma membrane"/>
    <property type="evidence" value="ECO:0007669"/>
    <property type="project" value="UniProtKB-SubCell"/>
</dbReference>
<keyword evidence="10" id="KW-1185">Reference proteome</keyword>
<dbReference type="PANTHER" id="PTHR43386">
    <property type="entry name" value="OLIGOPEPTIDE TRANSPORT SYSTEM PERMEASE PROTEIN APPC"/>
    <property type="match status" value="1"/>
</dbReference>
<gene>
    <name evidence="9" type="ORF">H4Q31_19400</name>
</gene>
<dbReference type="Proteomes" id="UP000574133">
    <property type="component" value="Unassembled WGS sequence"/>
</dbReference>
<evidence type="ECO:0000313" key="10">
    <source>
        <dbReference type="Proteomes" id="UP000574133"/>
    </source>
</evidence>
<reference evidence="9 10" key="1">
    <citation type="submission" date="2020-08" db="EMBL/GenBank/DDBJ databases">
        <title>Cohnella phylogeny.</title>
        <authorList>
            <person name="Dunlap C."/>
        </authorList>
    </citation>
    <scope>NUCLEOTIDE SEQUENCE [LARGE SCALE GENOMIC DNA]</scope>
    <source>
        <strain evidence="9 10">DSM 103658</strain>
    </source>
</reference>
<feature type="transmembrane region" description="Helical" evidence="7">
    <location>
        <begin position="172"/>
        <end position="189"/>
    </location>
</feature>
<evidence type="ECO:0000256" key="1">
    <source>
        <dbReference type="ARBA" id="ARBA00004651"/>
    </source>
</evidence>
<feature type="domain" description="ABC transmembrane type-1" evidence="8">
    <location>
        <begin position="107"/>
        <end position="298"/>
    </location>
</feature>
<evidence type="ECO:0000256" key="5">
    <source>
        <dbReference type="ARBA" id="ARBA00022989"/>
    </source>
</evidence>
<dbReference type="InterPro" id="IPR035906">
    <property type="entry name" value="MetI-like_sf"/>
</dbReference>
<evidence type="ECO:0000256" key="2">
    <source>
        <dbReference type="ARBA" id="ARBA00022448"/>
    </source>
</evidence>
<keyword evidence="2 7" id="KW-0813">Transport</keyword>
<proteinExistence type="inferred from homology"/>
<feature type="transmembrane region" description="Helical" evidence="7">
    <location>
        <begin position="147"/>
        <end position="166"/>
    </location>
</feature>
<protein>
    <submittedName>
        <fullName evidence="9">ABC transporter permease</fullName>
    </submittedName>
</protein>
<dbReference type="PANTHER" id="PTHR43386:SF1">
    <property type="entry name" value="D,D-DIPEPTIDE TRANSPORT SYSTEM PERMEASE PROTEIN DDPC-RELATED"/>
    <property type="match status" value="1"/>
</dbReference>
<dbReference type="InterPro" id="IPR050366">
    <property type="entry name" value="BP-dependent_transpt_permease"/>
</dbReference>
<name>A0A841TGG5_9BACL</name>
<dbReference type="InterPro" id="IPR000515">
    <property type="entry name" value="MetI-like"/>
</dbReference>
<evidence type="ECO:0000256" key="4">
    <source>
        <dbReference type="ARBA" id="ARBA00022692"/>
    </source>
</evidence>
<comment type="caution">
    <text evidence="9">The sequence shown here is derived from an EMBL/GenBank/DDBJ whole genome shotgun (WGS) entry which is preliminary data.</text>
</comment>
<evidence type="ECO:0000256" key="3">
    <source>
        <dbReference type="ARBA" id="ARBA00022475"/>
    </source>
</evidence>
<evidence type="ECO:0000313" key="9">
    <source>
        <dbReference type="EMBL" id="MBB6679456.1"/>
    </source>
</evidence>
<evidence type="ECO:0000256" key="7">
    <source>
        <dbReference type="RuleBase" id="RU363032"/>
    </source>
</evidence>
<dbReference type="InterPro" id="IPR053523">
    <property type="entry name" value="Oligopeptide_permease_AppC"/>
</dbReference>
<dbReference type="GO" id="GO:0055085">
    <property type="term" value="P:transmembrane transport"/>
    <property type="evidence" value="ECO:0007669"/>
    <property type="project" value="InterPro"/>
</dbReference>
<keyword evidence="5 7" id="KW-1133">Transmembrane helix</keyword>
<organism evidence="9 10">
    <name type="scientific">Cohnella lubricantis</name>
    <dbReference type="NCBI Taxonomy" id="2163172"/>
    <lineage>
        <taxon>Bacteria</taxon>
        <taxon>Bacillati</taxon>
        <taxon>Bacillota</taxon>
        <taxon>Bacilli</taxon>
        <taxon>Bacillales</taxon>
        <taxon>Paenibacillaceae</taxon>
        <taxon>Cohnella</taxon>
    </lineage>
</organism>
<dbReference type="RefSeq" id="WP_185180715.1">
    <property type="nucleotide sequence ID" value="NZ_JAGGLW010000008.1"/>
</dbReference>
<evidence type="ECO:0000259" key="8">
    <source>
        <dbReference type="PROSITE" id="PS50928"/>
    </source>
</evidence>
<feature type="transmembrane region" description="Helical" evidence="7">
    <location>
        <begin position="111"/>
        <end position="135"/>
    </location>
</feature>
<feature type="transmembrane region" description="Helical" evidence="7">
    <location>
        <begin position="280"/>
        <end position="301"/>
    </location>
</feature>
<dbReference type="Pfam" id="PF12911">
    <property type="entry name" value="OppC_N"/>
    <property type="match status" value="1"/>
</dbReference>
<accession>A0A841TGG5</accession>
<evidence type="ECO:0000256" key="6">
    <source>
        <dbReference type="ARBA" id="ARBA00023136"/>
    </source>
</evidence>
<dbReference type="NCBIfam" id="NF045476">
    <property type="entry name" value="Opp4C"/>
    <property type="match status" value="1"/>
</dbReference>
<dbReference type="CDD" id="cd06261">
    <property type="entry name" value="TM_PBP2"/>
    <property type="match status" value="1"/>
</dbReference>
<feature type="transmembrane region" description="Helical" evidence="7">
    <location>
        <begin position="47"/>
        <end position="69"/>
    </location>
</feature>
<dbReference type="Gene3D" id="1.10.3720.10">
    <property type="entry name" value="MetI-like"/>
    <property type="match status" value="1"/>
</dbReference>
<comment type="subcellular location">
    <subcellularLocation>
        <location evidence="1 7">Cell membrane</location>
        <topology evidence="1 7">Multi-pass membrane protein</topology>
    </subcellularLocation>
</comment>
<dbReference type="PROSITE" id="PS50928">
    <property type="entry name" value="ABC_TM1"/>
    <property type="match status" value="1"/>
</dbReference>
<keyword evidence="4 7" id="KW-0812">Transmembrane</keyword>
<dbReference type="InterPro" id="IPR025966">
    <property type="entry name" value="OppC_N"/>
</dbReference>
<dbReference type="EMBL" id="JACJVN010000083">
    <property type="protein sequence ID" value="MBB6679456.1"/>
    <property type="molecule type" value="Genomic_DNA"/>
</dbReference>